<sequence length="173" mass="18496">MNDTYFNQTCGKSTVGDFVFGVQAGGYIAYYAAIGGVYGARLFTALNAILHNDGDNIANEMVGTALGTFFFVLTSAVSAVVSMPRTMATNELTKVSTTSIENIVDLFVTRSEPHNCTTMKEYNDDFKSHERMSGIGIMAGVFVTAPLVVIPEGLGIFGLVHDKIGTVNKGFAK</sequence>
<keyword evidence="1" id="KW-0812">Transmembrane</keyword>
<evidence type="ECO:0008006" key="4">
    <source>
        <dbReference type="Google" id="ProtNLM"/>
    </source>
</evidence>
<dbReference type="RefSeq" id="WP_322497856.1">
    <property type="nucleotide sequence ID" value="NZ_JARGYT010000043.1"/>
</dbReference>
<reference evidence="2 3" key="1">
    <citation type="submission" date="2023-02" db="EMBL/GenBank/DDBJ databases">
        <title>Host association and intracellularity evolved multiple times independently in the Rickettsiales.</title>
        <authorList>
            <person name="Castelli M."/>
            <person name="Nardi T."/>
            <person name="Gammuto L."/>
            <person name="Bellinzona G."/>
            <person name="Sabaneyeva E."/>
            <person name="Potekhin A."/>
            <person name="Serra V."/>
            <person name="Petroni G."/>
            <person name="Sassera D."/>
        </authorList>
    </citation>
    <scope>NUCLEOTIDE SEQUENCE [LARGE SCALE GENOMIC DNA]</scope>
    <source>
        <strain evidence="2 3">BOD18</strain>
    </source>
</reference>
<keyword evidence="1" id="KW-1133">Transmembrane helix</keyword>
<keyword evidence="1" id="KW-0472">Membrane</keyword>
<evidence type="ECO:0000313" key="2">
    <source>
        <dbReference type="EMBL" id="MDZ5762386.1"/>
    </source>
</evidence>
<organism evidence="2 3">
    <name type="scientific">Candidatus Cyrtobacter comes</name>
    <dbReference type="NCBI Taxonomy" id="675776"/>
    <lineage>
        <taxon>Bacteria</taxon>
        <taxon>Pseudomonadati</taxon>
        <taxon>Pseudomonadota</taxon>
        <taxon>Alphaproteobacteria</taxon>
        <taxon>Rickettsiales</taxon>
        <taxon>Candidatus Midichloriaceae</taxon>
        <taxon>Candidatus Cyrtobacter</taxon>
    </lineage>
</organism>
<feature type="transmembrane region" description="Helical" evidence="1">
    <location>
        <begin position="135"/>
        <end position="160"/>
    </location>
</feature>
<keyword evidence="3" id="KW-1185">Reference proteome</keyword>
<proteinExistence type="predicted"/>
<feature type="transmembrane region" description="Helical" evidence="1">
    <location>
        <begin position="62"/>
        <end position="83"/>
    </location>
</feature>
<protein>
    <recommendedName>
        <fullName evidence="4">H(+)-exporting diphosphatase</fullName>
    </recommendedName>
</protein>
<dbReference type="Proteomes" id="UP001293791">
    <property type="component" value="Unassembled WGS sequence"/>
</dbReference>
<evidence type="ECO:0000313" key="3">
    <source>
        <dbReference type="Proteomes" id="UP001293791"/>
    </source>
</evidence>
<feature type="transmembrane region" description="Helical" evidence="1">
    <location>
        <begin position="28"/>
        <end position="50"/>
    </location>
</feature>
<gene>
    <name evidence="2" type="ORF">Cyrtocomes_00766</name>
</gene>
<comment type="caution">
    <text evidence="2">The sequence shown here is derived from an EMBL/GenBank/DDBJ whole genome shotgun (WGS) entry which is preliminary data.</text>
</comment>
<evidence type="ECO:0000256" key="1">
    <source>
        <dbReference type="SAM" id="Phobius"/>
    </source>
</evidence>
<name>A0ABU5L8D6_9RICK</name>
<accession>A0ABU5L8D6</accession>
<dbReference type="EMBL" id="JARGYT010000043">
    <property type="protein sequence ID" value="MDZ5762386.1"/>
    <property type="molecule type" value="Genomic_DNA"/>
</dbReference>